<feature type="transmembrane region" description="Helical" evidence="6">
    <location>
        <begin position="149"/>
        <end position="166"/>
    </location>
</feature>
<dbReference type="EMBL" id="CP000934">
    <property type="protein sequence ID" value="ACE85415.1"/>
    <property type="molecule type" value="Genomic_DNA"/>
</dbReference>
<keyword evidence="3" id="KW-0406">Ion transport</keyword>
<evidence type="ECO:0000259" key="7">
    <source>
        <dbReference type="Pfam" id="PF01545"/>
    </source>
</evidence>
<evidence type="ECO:0000256" key="1">
    <source>
        <dbReference type="ARBA" id="ARBA00004141"/>
    </source>
</evidence>
<reference evidence="8 9" key="1">
    <citation type="journal article" date="2008" name="J. Bacteriol.">
        <title>Insights into plant cell wall degradation from the genome sequence of the soil bacterium Cellvibrio japonicus.</title>
        <authorList>
            <person name="Deboy R.T."/>
            <person name="Mongodin E.F."/>
            <person name="Fouts D.E."/>
            <person name="Tailford L.E."/>
            <person name="Khouri H."/>
            <person name="Emerson J.B."/>
            <person name="Mohamoud Y."/>
            <person name="Watkins K."/>
            <person name="Henrissat B."/>
            <person name="Gilbert H.J."/>
            <person name="Nelson K.E."/>
        </authorList>
    </citation>
    <scope>NUCLEOTIDE SEQUENCE [LARGE SCALE GENOMIC DNA]</scope>
    <source>
        <strain evidence="8 9">Ueda107</strain>
    </source>
</reference>
<feature type="transmembrane region" description="Helical" evidence="6">
    <location>
        <begin position="18"/>
        <end position="40"/>
    </location>
</feature>
<comment type="subcellular location">
    <subcellularLocation>
        <location evidence="1">Membrane</location>
        <topology evidence="1">Multi-pass membrane protein</topology>
    </subcellularLocation>
</comment>
<evidence type="ECO:0000313" key="8">
    <source>
        <dbReference type="EMBL" id="ACE85415.1"/>
    </source>
</evidence>
<feature type="transmembrane region" description="Helical" evidence="6">
    <location>
        <begin position="52"/>
        <end position="70"/>
    </location>
</feature>
<evidence type="ECO:0000256" key="2">
    <source>
        <dbReference type="ARBA" id="ARBA00022692"/>
    </source>
</evidence>
<dbReference type="HOGENOM" id="CLU_013430_8_0_6"/>
<dbReference type="InterPro" id="IPR050681">
    <property type="entry name" value="CDF/SLC30A"/>
</dbReference>
<evidence type="ECO:0000256" key="6">
    <source>
        <dbReference type="SAM" id="Phobius"/>
    </source>
</evidence>
<dbReference type="AlphaFoldDB" id="B3PFX4"/>
<dbReference type="InterPro" id="IPR058533">
    <property type="entry name" value="Cation_efflux_TM"/>
</dbReference>
<dbReference type="Gene3D" id="1.20.1510.10">
    <property type="entry name" value="Cation efflux protein transmembrane domain"/>
    <property type="match status" value="1"/>
</dbReference>
<feature type="domain" description="Cation efflux protein transmembrane" evidence="7">
    <location>
        <begin position="23"/>
        <end position="197"/>
    </location>
</feature>
<dbReference type="GO" id="GO:0005886">
    <property type="term" value="C:plasma membrane"/>
    <property type="evidence" value="ECO:0007669"/>
    <property type="project" value="TreeGrafter"/>
</dbReference>
<keyword evidence="3" id="KW-0864">Zinc transport</keyword>
<keyword evidence="3" id="KW-0813">Transport</keyword>
<organism evidence="8 9">
    <name type="scientific">Cellvibrio japonicus (strain Ueda107)</name>
    <name type="common">Pseudomonas fluorescens subsp. cellulosa</name>
    <dbReference type="NCBI Taxonomy" id="498211"/>
    <lineage>
        <taxon>Bacteria</taxon>
        <taxon>Pseudomonadati</taxon>
        <taxon>Pseudomonadota</taxon>
        <taxon>Gammaproteobacteria</taxon>
        <taxon>Cellvibrionales</taxon>
        <taxon>Cellvibrionaceae</taxon>
        <taxon>Cellvibrio</taxon>
    </lineage>
</organism>
<evidence type="ECO:0000313" key="9">
    <source>
        <dbReference type="Proteomes" id="UP000001036"/>
    </source>
</evidence>
<keyword evidence="2 6" id="KW-0812">Transmembrane</keyword>
<feature type="transmembrane region" description="Helical" evidence="6">
    <location>
        <begin position="108"/>
        <end position="128"/>
    </location>
</feature>
<evidence type="ECO:0000256" key="3">
    <source>
        <dbReference type="ARBA" id="ARBA00022906"/>
    </source>
</evidence>
<feature type="transmembrane region" description="Helical" evidence="6">
    <location>
        <begin position="77"/>
        <end position="96"/>
    </location>
</feature>
<protein>
    <submittedName>
        <fullName evidence="8">Cation efflux family protein</fullName>
    </submittedName>
</protein>
<keyword evidence="9" id="KW-1185">Reference proteome</keyword>
<dbReference type="PANTHER" id="PTHR11562:SF17">
    <property type="entry name" value="RE54080P-RELATED"/>
    <property type="match status" value="1"/>
</dbReference>
<sequence>MSDCDCDVELKDGDQKTVLYWLLGINAVMFMLELGVGWFAQSTGLIADSLDMLADAIVYGIALYAVGRAITDKARAALVSGYFQLILAAFIVIDIVRRVVFGSEPASQLMMGMGLLALAANVTCLLLIQRHRHGEVHMRASWIFSTNDVLANLGVIISGALVAWMSSRWPDIIIGSLIVILILRGTWLILGDAKRELKEHSAPVESCCDKPCGSSQNSGHK</sequence>
<dbReference type="eggNOG" id="COG1230">
    <property type="taxonomic scope" value="Bacteria"/>
</dbReference>
<proteinExistence type="predicted"/>
<keyword evidence="3" id="KW-0862">Zinc</keyword>
<keyword evidence="4 6" id="KW-1133">Transmembrane helix</keyword>
<gene>
    <name evidence="8" type="ordered locus">CJA_1839</name>
</gene>
<dbReference type="PANTHER" id="PTHR11562">
    <property type="entry name" value="CATION EFFLUX PROTEIN/ ZINC TRANSPORTER"/>
    <property type="match status" value="1"/>
</dbReference>
<accession>B3PFX4</accession>
<evidence type="ECO:0000256" key="5">
    <source>
        <dbReference type="ARBA" id="ARBA00023136"/>
    </source>
</evidence>
<dbReference type="GO" id="GO:0005385">
    <property type="term" value="F:zinc ion transmembrane transporter activity"/>
    <property type="evidence" value="ECO:0007669"/>
    <property type="project" value="TreeGrafter"/>
</dbReference>
<dbReference type="Proteomes" id="UP000001036">
    <property type="component" value="Chromosome"/>
</dbReference>
<dbReference type="KEGG" id="cja:CJA_1839"/>
<dbReference type="InterPro" id="IPR027469">
    <property type="entry name" value="Cation_efflux_TMD_sf"/>
</dbReference>
<dbReference type="OrthoDB" id="9799649at2"/>
<dbReference type="SUPFAM" id="SSF161111">
    <property type="entry name" value="Cation efflux protein transmembrane domain-like"/>
    <property type="match status" value="1"/>
</dbReference>
<feature type="transmembrane region" description="Helical" evidence="6">
    <location>
        <begin position="172"/>
        <end position="190"/>
    </location>
</feature>
<evidence type="ECO:0000256" key="4">
    <source>
        <dbReference type="ARBA" id="ARBA00022989"/>
    </source>
</evidence>
<name>B3PFX4_CELJU</name>
<dbReference type="STRING" id="498211.CJA_1839"/>
<dbReference type="RefSeq" id="WP_012487457.1">
    <property type="nucleotide sequence ID" value="NC_010995.1"/>
</dbReference>
<dbReference type="Pfam" id="PF01545">
    <property type="entry name" value="Cation_efflux"/>
    <property type="match status" value="1"/>
</dbReference>
<keyword evidence="5 6" id="KW-0472">Membrane</keyword>